<feature type="region of interest" description="Disordered" evidence="11">
    <location>
        <begin position="785"/>
        <end position="817"/>
    </location>
</feature>
<feature type="region of interest" description="Disordered" evidence="11">
    <location>
        <begin position="119"/>
        <end position="147"/>
    </location>
</feature>
<keyword evidence="5" id="KW-0227">DNA damage</keyword>
<dbReference type="InterPro" id="IPR018610">
    <property type="entry name" value="UVSSA"/>
</dbReference>
<evidence type="ECO:0000256" key="8">
    <source>
        <dbReference type="ARBA" id="ARBA00023054"/>
    </source>
</evidence>
<keyword evidence="9" id="KW-0234">DNA repair</keyword>
<keyword evidence="4" id="KW-0479">Metal-binding</keyword>
<dbReference type="Pfam" id="PF20867">
    <property type="entry name" value="UVSSA_N"/>
    <property type="match status" value="1"/>
</dbReference>
<evidence type="ECO:0000256" key="1">
    <source>
        <dbReference type="ARBA" id="ARBA00004286"/>
    </source>
</evidence>
<evidence type="ECO:0000256" key="6">
    <source>
        <dbReference type="ARBA" id="ARBA00022771"/>
    </source>
</evidence>
<dbReference type="InterPro" id="IPR049431">
    <property type="entry name" value="UVSSA_C"/>
</dbReference>
<feature type="region of interest" description="Disordered" evidence="11">
    <location>
        <begin position="172"/>
        <end position="205"/>
    </location>
</feature>
<feature type="compositionally biased region" description="Low complexity" evidence="11">
    <location>
        <begin position="791"/>
        <end position="817"/>
    </location>
</feature>
<accession>A0A7R9Q1V9</accession>
<feature type="domain" description="UV-stimulated scaffold protein A C-terminal" evidence="13">
    <location>
        <begin position="812"/>
        <end position="856"/>
    </location>
</feature>
<name>A0A7R9Q1V9_9ACAR</name>
<feature type="compositionally biased region" description="Basic residues" evidence="11">
    <location>
        <begin position="55"/>
        <end position="72"/>
    </location>
</feature>
<feature type="region of interest" description="Disordered" evidence="11">
    <location>
        <begin position="30"/>
        <end position="103"/>
    </location>
</feature>
<dbReference type="Proteomes" id="UP000759131">
    <property type="component" value="Unassembled WGS sequence"/>
</dbReference>
<keyword evidence="12" id="KW-0812">Transmembrane</keyword>
<keyword evidence="12" id="KW-1133">Transmembrane helix</keyword>
<keyword evidence="15" id="KW-1185">Reference proteome</keyword>
<dbReference type="GO" id="GO:0000993">
    <property type="term" value="F:RNA polymerase II complex binding"/>
    <property type="evidence" value="ECO:0007669"/>
    <property type="project" value="TreeGrafter"/>
</dbReference>
<evidence type="ECO:0000256" key="7">
    <source>
        <dbReference type="ARBA" id="ARBA00022833"/>
    </source>
</evidence>
<evidence type="ECO:0000313" key="14">
    <source>
        <dbReference type="EMBL" id="CAD7629241.1"/>
    </source>
</evidence>
<evidence type="ECO:0000256" key="10">
    <source>
        <dbReference type="SAM" id="Coils"/>
    </source>
</evidence>
<dbReference type="InterPro" id="IPR049408">
    <property type="entry name" value="UVSSA_N_a-solenoid_rpt"/>
</dbReference>
<feature type="compositionally biased region" description="Low complexity" evidence="11">
    <location>
        <begin position="131"/>
        <end position="141"/>
    </location>
</feature>
<evidence type="ECO:0000313" key="15">
    <source>
        <dbReference type="Proteomes" id="UP000759131"/>
    </source>
</evidence>
<keyword evidence="7" id="KW-0862">Zinc</keyword>
<keyword evidence="6" id="KW-0863">Zinc-finger</keyword>
<dbReference type="AlphaFoldDB" id="A0A7R9Q1V9"/>
<dbReference type="EMBL" id="CAJPIZ010006615">
    <property type="protein sequence ID" value="CAG2109671.1"/>
    <property type="molecule type" value="Genomic_DNA"/>
</dbReference>
<protein>
    <recommendedName>
        <fullName evidence="13">UV-stimulated scaffold protein A C-terminal domain-containing protein</fullName>
    </recommendedName>
</protein>
<evidence type="ECO:0000256" key="3">
    <source>
        <dbReference type="ARBA" id="ARBA00022454"/>
    </source>
</evidence>
<feature type="transmembrane region" description="Helical" evidence="12">
    <location>
        <begin position="1012"/>
        <end position="1031"/>
    </location>
</feature>
<dbReference type="PANTHER" id="PTHR28670">
    <property type="entry name" value="UV-STIMULATED SCAFFOLD PROTEIN A"/>
    <property type="match status" value="1"/>
</dbReference>
<dbReference type="GO" id="GO:0008270">
    <property type="term" value="F:zinc ion binding"/>
    <property type="evidence" value="ECO:0007669"/>
    <property type="project" value="UniProtKB-KW"/>
</dbReference>
<comment type="subcellular location">
    <subcellularLocation>
        <location evidence="1">Chromosome</location>
    </subcellularLocation>
</comment>
<comment type="similarity">
    <text evidence="2">Belongs to the UVSSA family.</text>
</comment>
<organism evidence="14">
    <name type="scientific">Medioppia subpectinata</name>
    <dbReference type="NCBI Taxonomy" id="1979941"/>
    <lineage>
        <taxon>Eukaryota</taxon>
        <taxon>Metazoa</taxon>
        <taxon>Ecdysozoa</taxon>
        <taxon>Arthropoda</taxon>
        <taxon>Chelicerata</taxon>
        <taxon>Arachnida</taxon>
        <taxon>Acari</taxon>
        <taxon>Acariformes</taxon>
        <taxon>Sarcoptiformes</taxon>
        <taxon>Oribatida</taxon>
        <taxon>Brachypylina</taxon>
        <taxon>Oppioidea</taxon>
        <taxon>Oppiidae</taxon>
        <taxon>Medioppia</taxon>
    </lineage>
</organism>
<keyword evidence="3" id="KW-0158">Chromosome</keyword>
<dbReference type="PANTHER" id="PTHR28670:SF1">
    <property type="entry name" value="UV-STIMULATED SCAFFOLD PROTEIN A"/>
    <property type="match status" value="1"/>
</dbReference>
<evidence type="ECO:0000256" key="12">
    <source>
        <dbReference type="SAM" id="Phobius"/>
    </source>
</evidence>
<sequence>MSALTSGLIVNLIKMCVQYIVNTFRRSPTLNTSQEPLTIGSNNDNDCQTADEEKKKKKSEKKKLQKKKKRDKKKAEKETQKDSTAISSAANHSQSDSYSDAEEDELSFNSAFVAQIAQRKSKPAYQQKSGTNTATTTTTTAQQHIPSQSDIQFNGETYPQMVNAFVIHAASGDGDGTESDADDKYVSDVEYKPSVRERRTSTRDSQRRELRAEWLDLQVIAGNFQYIFTELERGVYVQSLVVMNKCIHRMNRLEKNWESYSNGSKRSVGIKRSVFVSYFRRAYRERQRIGRRLVSASLINSLNLRQIDFHGHRVFDVKILLPKFLRQKYSEMTRSSHQKLELRIITGYGSQKYVCTSDALSAAMDTPSSPVPRVDSPSDEVQGKIKSFVELFLINNNLNYSMENPVISSPGDSGHSLAQTMADCLTDAECEKLVEELTKSGGTAQGLDNHRLKQLKTYCRRGGADRIDRVFRQLFHALAANHSQIRCSALLLIDELFRRSHHFRLRVVDNLSELFELCLGLKPKTRPLPKPKAFAERLRQSAIDSLRKWTQEFGEGYETLRSAVKYLTDNRLVDFAERAVQTTDERQAADEELRRRQNVMKTKIEKCVEELRELSQEVDSVVTQINSCFELLLPNMAAEGQDIEGSDDYSSRVKHLTDFSVDILLKPFAEIVDNDDTNPIISNLRELHSELSAILANRLKPVIQVMSKGYDLCEPDLKRAIDLKYRMSGIRQKFVELKIIKSGEELIPNHTKDLDDSDDDFEEVPEKEGLEMFIPEHLRHEYGLEPLDHNQPSTSGASSSSSGQSSSKPSSSETTSTALECKAMLPSGKLCPRRDAVKCPFHGPIVERDFNGEPLDAEHRRLDALRKANALPEWQNPRLLRELKASTGIDLTLNSTRKRAKKFPELQDIKRPAADSRRRLERRVFNKARRERVDKDLNEIQSRNQTHFEDQWNYSLQSLSPPGAEHLFRLLKGLETFFERIAHPGLFVDTTIGLNMFVKAFVAARAPSRAPVVALVRLQPMVVIGFLLVFIRSKAYR</sequence>
<feature type="compositionally biased region" description="Basic and acidic residues" evidence="11">
    <location>
        <begin position="182"/>
        <end position="205"/>
    </location>
</feature>
<reference evidence="14" key="1">
    <citation type="submission" date="2020-11" db="EMBL/GenBank/DDBJ databases">
        <authorList>
            <person name="Tran Van P."/>
        </authorList>
    </citation>
    <scope>NUCLEOTIDE SEQUENCE</scope>
</reference>
<proteinExistence type="inferred from homology"/>
<keyword evidence="12" id="KW-0472">Membrane</keyword>
<evidence type="ECO:0000256" key="5">
    <source>
        <dbReference type="ARBA" id="ARBA00022763"/>
    </source>
</evidence>
<feature type="compositionally biased region" description="Polar residues" evidence="11">
    <location>
        <begin position="30"/>
        <end position="48"/>
    </location>
</feature>
<gene>
    <name evidence="14" type="ORF">OSB1V03_LOCUS9658</name>
</gene>
<dbReference type="GO" id="GO:0009411">
    <property type="term" value="P:response to UV"/>
    <property type="evidence" value="ECO:0007669"/>
    <property type="project" value="InterPro"/>
</dbReference>
<dbReference type="GO" id="GO:0005694">
    <property type="term" value="C:chromosome"/>
    <property type="evidence" value="ECO:0007669"/>
    <property type="project" value="UniProtKB-SubCell"/>
</dbReference>
<dbReference type="GO" id="GO:0006283">
    <property type="term" value="P:transcription-coupled nucleotide-excision repair"/>
    <property type="evidence" value="ECO:0007669"/>
    <property type="project" value="TreeGrafter"/>
</dbReference>
<dbReference type="Pfam" id="PF09740">
    <property type="entry name" value="DUF2043"/>
    <property type="match status" value="1"/>
</dbReference>
<keyword evidence="8 10" id="KW-0175">Coiled coil</keyword>
<dbReference type="OrthoDB" id="5594015at2759"/>
<evidence type="ECO:0000256" key="11">
    <source>
        <dbReference type="SAM" id="MobiDB-lite"/>
    </source>
</evidence>
<dbReference type="EMBL" id="OC861190">
    <property type="protein sequence ID" value="CAD7629241.1"/>
    <property type="molecule type" value="Genomic_DNA"/>
</dbReference>
<feature type="coiled-coil region" evidence="10">
    <location>
        <begin position="597"/>
        <end position="624"/>
    </location>
</feature>
<evidence type="ECO:0000256" key="9">
    <source>
        <dbReference type="ARBA" id="ARBA00023204"/>
    </source>
</evidence>
<evidence type="ECO:0000256" key="2">
    <source>
        <dbReference type="ARBA" id="ARBA00009240"/>
    </source>
</evidence>
<evidence type="ECO:0000259" key="13">
    <source>
        <dbReference type="Pfam" id="PF09740"/>
    </source>
</evidence>
<evidence type="ECO:0000256" key="4">
    <source>
        <dbReference type="ARBA" id="ARBA00022723"/>
    </source>
</evidence>
<feature type="compositionally biased region" description="Polar residues" evidence="11">
    <location>
        <begin position="82"/>
        <end position="98"/>
    </location>
</feature>